<dbReference type="EnsemblPlants" id="OMERI07G11540.4">
    <property type="protein sequence ID" value="OMERI07G11540.4"/>
    <property type="gene ID" value="OMERI07G11540"/>
</dbReference>
<sequence>MLVPCAQLTINFQCDSFNIFDGAECNIPNHELLVDRCLIGVILLLPQTGNEIHEIDICMTSGMVIFFVECSFKNLHLFV</sequence>
<protein>
    <submittedName>
        <fullName evidence="1">Uncharacterized protein</fullName>
    </submittedName>
</protein>
<keyword evidence="2" id="KW-1185">Reference proteome</keyword>
<reference evidence="1" key="2">
    <citation type="submission" date="2018-05" db="EMBL/GenBank/DDBJ databases">
        <title>OmerRS3 (Oryza meridionalis Reference Sequence Version 3).</title>
        <authorList>
            <person name="Zhang J."/>
            <person name="Kudrna D."/>
            <person name="Lee S."/>
            <person name="Talag J."/>
            <person name="Welchert J."/>
            <person name="Wing R.A."/>
        </authorList>
    </citation>
    <scope>NUCLEOTIDE SEQUENCE [LARGE SCALE GENOMIC DNA]</scope>
    <source>
        <strain evidence="1">cv. OR44</strain>
    </source>
</reference>
<dbReference type="AlphaFoldDB" id="A0A0E0EBD2"/>
<dbReference type="Gramene" id="OMERI07G11540.4">
    <property type="protein sequence ID" value="OMERI07G11540.4"/>
    <property type="gene ID" value="OMERI07G11540"/>
</dbReference>
<reference evidence="1" key="1">
    <citation type="submission" date="2015-04" db="UniProtKB">
        <authorList>
            <consortium name="EnsemblPlants"/>
        </authorList>
    </citation>
    <scope>IDENTIFICATION</scope>
</reference>
<evidence type="ECO:0000313" key="2">
    <source>
        <dbReference type="Proteomes" id="UP000008021"/>
    </source>
</evidence>
<dbReference type="Proteomes" id="UP000008021">
    <property type="component" value="Chromosome 7"/>
</dbReference>
<organism evidence="1">
    <name type="scientific">Oryza meridionalis</name>
    <dbReference type="NCBI Taxonomy" id="40149"/>
    <lineage>
        <taxon>Eukaryota</taxon>
        <taxon>Viridiplantae</taxon>
        <taxon>Streptophyta</taxon>
        <taxon>Embryophyta</taxon>
        <taxon>Tracheophyta</taxon>
        <taxon>Spermatophyta</taxon>
        <taxon>Magnoliopsida</taxon>
        <taxon>Liliopsida</taxon>
        <taxon>Poales</taxon>
        <taxon>Poaceae</taxon>
        <taxon>BOP clade</taxon>
        <taxon>Oryzoideae</taxon>
        <taxon>Oryzeae</taxon>
        <taxon>Oryzinae</taxon>
        <taxon>Oryza</taxon>
    </lineage>
</organism>
<proteinExistence type="predicted"/>
<accession>A0A0E0EBD2</accession>
<evidence type="ECO:0000313" key="1">
    <source>
        <dbReference type="EnsemblPlants" id="OMERI07G11540.4"/>
    </source>
</evidence>
<name>A0A0E0EBD2_9ORYZ</name>